<dbReference type="EMBL" id="DQIR01056888">
    <property type="protein sequence ID" value="HDA12364.1"/>
    <property type="molecule type" value="Transcribed_RNA"/>
</dbReference>
<proteinExistence type="predicted"/>
<dbReference type="EMBL" id="DQIR01055598">
    <property type="protein sequence ID" value="HDA11074.1"/>
    <property type="molecule type" value="Transcribed_RNA"/>
</dbReference>
<organism evidence="1">
    <name type="scientific">Sus scrofa</name>
    <name type="common">Pig</name>
    <dbReference type="NCBI Taxonomy" id="9823"/>
    <lineage>
        <taxon>Eukaryota</taxon>
        <taxon>Metazoa</taxon>
        <taxon>Chordata</taxon>
        <taxon>Craniata</taxon>
        <taxon>Vertebrata</taxon>
        <taxon>Euteleostomi</taxon>
        <taxon>Mammalia</taxon>
        <taxon>Eutheria</taxon>
        <taxon>Laurasiatheria</taxon>
        <taxon>Artiodactyla</taxon>
        <taxon>Suina</taxon>
        <taxon>Suidae</taxon>
        <taxon>Sus</taxon>
    </lineage>
</organism>
<accession>A0A480GIX5</accession>
<reference evidence="1" key="1">
    <citation type="journal article" date="2019" name="PeerJ">
        <title>Genes of the pig, Sus scrofa, reconstructed with EvidentialGene.</title>
        <authorList>
            <person name="Gilbert D.G."/>
        </authorList>
    </citation>
    <scope>NUCLEOTIDE SEQUENCE</scope>
</reference>
<name>A0A480GIX5_PIG</name>
<protein>
    <submittedName>
        <fullName evidence="1">Glutamine-dependent NAD(+) synthetase isoform X1</fullName>
    </submittedName>
</protein>
<dbReference type="AlphaFoldDB" id="A0A480GIX5"/>
<sequence>MRMQVRSLAWLRGSGIRHCSELRCRSQTWLGSRVAVAVVQAGSGSSDSTPSLGASTCRRCGPKKTKIKSNHVLYFEFCLGIWTEKTLLLEMQQQRLAATPAAPAPGHQRGRSGRCILGGGAPSVHAVQILLLSPLQLQDLVFYAAELPRPAGVVQKRPKIEPVVVWAVALSVVRRGQRGHFVSVCGILREKPLHFVSHLPGAAGVLPQDQESAEHAVGPGLGDLPEPPVDGQLRVRHPHVLLIGLGHLSIGQGLQLGGGRCFQDALQGGQLEALPAELDEGSQVGLADPAYGVDVGAGAVVLGQVAEEALVHVGRSEHEKSAWSAPRPEAELGKEVSHDHPHACLHVLQRQVLPAAPPVNRERRAATCHQAEDAHHRLDRWVDAEPDVVAGRRQGACGRQNAGHTVTTFAGTIPRHLAQS</sequence>
<evidence type="ECO:0000313" key="1">
    <source>
        <dbReference type="EMBL" id="HDA12364.1"/>
    </source>
</evidence>